<gene>
    <name evidence="1" type="ORF">BaOVIS_027340</name>
</gene>
<comment type="caution">
    <text evidence="1">The sequence shown here is derived from an EMBL/GenBank/DDBJ whole genome shotgun (WGS) entry which is preliminary data.</text>
</comment>
<dbReference type="EMBL" id="BLIY01000020">
    <property type="protein sequence ID" value="GFE55330.1"/>
    <property type="molecule type" value="Genomic_DNA"/>
</dbReference>
<sequence length="185" mass="20583">MASMIKVKNMCMRSRRAIRPLKPGNTVGNVDSKTDNGIGQVDVSAVNDGLQKWDVLMKRLVFNEIFVDTVKDHLIVLFTVLHVSFKAVGLEVGPYMGWVNTASMIVINPESGTAGNWWHIIRSRLRENNVARLNGVNIVVIEPIAEVVNGVEADFIANIDGLYVTVAEVVNGVDVIRHIVLRFRY</sequence>
<proteinExistence type="predicted"/>
<protein>
    <submittedName>
        <fullName evidence="1">Complement resistance factor, putative</fullName>
    </submittedName>
</protein>
<keyword evidence="2" id="KW-1185">Reference proteome</keyword>
<evidence type="ECO:0000313" key="1">
    <source>
        <dbReference type="EMBL" id="GFE55330.1"/>
    </source>
</evidence>
<organism evidence="1 2">
    <name type="scientific">Babesia ovis</name>
    <dbReference type="NCBI Taxonomy" id="5869"/>
    <lineage>
        <taxon>Eukaryota</taxon>
        <taxon>Sar</taxon>
        <taxon>Alveolata</taxon>
        <taxon>Apicomplexa</taxon>
        <taxon>Aconoidasida</taxon>
        <taxon>Piroplasmida</taxon>
        <taxon>Babesiidae</taxon>
        <taxon>Babesia</taxon>
    </lineage>
</organism>
<reference evidence="1" key="1">
    <citation type="submission" date="2019-12" db="EMBL/GenBank/DDBJ databases">
        <title>Genome sequence of Babesia ovis.</title>
        <authorList>
            <person name="Yamagishi J."/>
            <person name="Sevinc F."/>
            <person name="Xuan X."/>
        </authorList>
    </citation>
    <scope>NUCLEOTIDE SEQUENCE</scope>
    <source>
        <strain evidence="1">Selcuk</strain>
    </source>
</reference>
<dbReference type="AlphaFoldDB" id="A0A9W5TCC2"/>
<name>A0A9W5TCC2_BABOV</name>
<evidence type="ECO:0000313" key="2">
    <source>
        <dbReference type="Proteomes" id="UP001057455"/>
    </source>
</evidence>
<accession>A0A9W5TCC2</accession>
<dbReference type="Proteomes" id="UP001057455">
    <property type="component" value="Unassembled WGS sequence"/>
</dbReference>